<evidence type="ECO:0000256" key="1">
    <source>
        <dbReference type="SAM" id="SignalP"/>
    </source>
</evidence>
<dbReference type="EMBL" id="BMZR01000004">
    <property type="protein sequence ID" value="GHD35351.1"/>
    <property type="molecule type" value="Genomic_DNA"/>
</dbReference>
<accession>A0ABQ3GS71</accession>
<keyword evidence="3" id="KW-1185">Reference proteome</keyword>
<sequence>MKKSLLPLLLIAGLASGCATTSTLSTKGNVSVAKVKLDSVNVNLNQKYDNPVFYSQGDIEHYLSECLVTELYKEGKYQANAKASVNINIDYKRVYTGEAFGMQKSVSRPRIAYNYKILQDRKVLQQKEEKDLSINAGLLENLKTVATMDVGNTEKEAENSYLDALCRHIAEQVY</sequence>
<organism evidence="2 3">
    <name type="scientific">Psychrobacter glaciei</name>
    <dbReference type="NCBI Taxonomy" id="619771"/>
    <lineage>
        <taxon>Bacteria</taxon>
        <taxon>Pseudomonadati</taxon>
        <taxon>Pseudomonadota</taxon>
        <taxon>Gammaproteobacteria</taxon>
        <taxon>Moraxellales</taxon>
        <taxon>Moraxellaceae</taxon>
        <taxon>Psychrobacter</taxon>
    </lineage>
</organism>
<reference evidence="3" key="1">
    <citation type="journal article" date="2019" name="Int. J. Syst. Evol. Microbiol.">
        <title>The Global Catalogue of Microorganisms (GCM) 10K type strain sequencing project: providing services to taxonomists for standard genome sequencing and annotation.</title>
        <authorList>
            <consortium name="The Broad Institute Genomics Platform"/>
            <consortium name="The Broad Institute Genome Sequencing Center for Infectious Disease"/>
            <person name="Wu L."/>
            <person name="Ma J."/>
        </authorList>
    </citation>
    <scope>NUCLEOTIDE SEQUENCE [LARGE SCALE GENOMIC DNA]</scope>
    <source>
        <strain evidence="3">KCTC 42280</strain>
    </source>
</reference>
<evidence type="ECO:0000313" key="3">
    <source>
        <dbReference type="Proteomes" id="UP000610203"/>
    </source>
</evidence>
<evidence type="ECO:0000313" key="2">
    <source>
        <dbReference type="EMBL" id="GHD35351.1"/>
    </source>
</evidence>
<evidence type="ECO:0008006" key="4">
    <source>
        <dbReference type="Google" id="ProtNLM"/>
    </source>
</evidence>
<keyword evidence="1" id="KW-0732">Signal</keyword>
<feature type="chain" id="PRO_5047007801" description="Lipoprotein" evidence="1">
    <location>
        <begin position="20"/>
        <end position="174"/>
    </location>
</feature>
<feature type="signal peptide" evidence="1">
    <location>
        <begin position="1"/>
        <end position="19"/>
    </location>
</feature>
<protein>
    <recommendedName>
        <fullName evidence="4">Lipoprotein</fullName>
    </recommendedName>
</protein>
<proteinExistence type="predicted"/>
<name>A0ABQ3GS71_9GAMM</name>
<dbReference type="Proteomes" id="UP000610203">
    <property type="component" value="Unassembled WGS sequence"/>
</dbReference>
<gene>
    <name evidence="2" type="ORF">GCM10016272_21350</name>
</gene>
<comment type="caution">
    <text evidence="2">The sequence shown here is derived from an EMBL/GenBank/DDBJ whole genome shotgun (WGS) entry which is preliminary data.</text>
</comment>
<dbReference type="RefSeq" id="WP_189585696.1">
    <property type="nucleotide sequence ID" value="NZ_BMZR01000004.1"/>
</dbReference>
<dbReference type="PROSITE" id="PS51257">
    <property type="entry name" value="PROKAR_LIPOPROTEIN"/>
    <property type="match status" value="1"/>
</dbReference>